<keyword evidence="9 11" id="KW-0012">Acyltransferase</keyword>
<dbReference type="Proteomes" id="UP000516957">
    <property type="component" value="Unassembled WGS sequence"/>
</dbReference>
<evidence type="ECO:0000256" key="3">
    <source>
        <dbReference type="ARBA" id="ARBA00010982"/>
    </source>
</evidence>
<dbReference type="PANTHER" id="PTHR43853:SF8">
    <property type="entry name" value="3-KETOACYL-COA THIOLASE, PEROXISOMAL"/>
    <property type="match status" value="1"/>
</dbReference>
<dbReference type="GO" id="GO:0010124">
    <property type="term" value="P:phenylacetate catabolic process"/>
    <property type="evidence" value="ECO:0007669"/>
    <property type="project" value="TreeGrafter"/>
</dbReference>
<dbReference type="Gene3D" id="3.40.47.10">
    <property type="match status" value="1"/>
</dbReference>
<evidence type="ECO:0000313" key="14">
    <source>
        <dbReference type="EMBL" id="NYD57194.1"/>
    </source>
</evidence>
<comment type="similarity">
    <text evidence="3 11">Belongs to the thiolase-like superfamily. Thiolase family.</text>
</comment>
<comment type="pathway">
    <text evidence="2">Lipid metabolism.</text>
</comment>
<evidence type="ECO:0000256" key="1">
    <source>
        <dbReference type="ARBA" id="ARBA00004275"/>
    </source>
</evidence>
<dbReference type="NCBIfam" id="TIGR01930">
    <property type="entry name" value="AcCoA-C-Actrans"/>
    <property type="match status" value="1"/>
</dbReference>
<evidence type="ECO:0000256" key="5">
    <source>
        <dbReference type="ARBA" id="ARBA00022832"/>
    </source>
</evidence>
<evidence type="ECO:0000256" key="9">
    <source>
        <dbReference type="ARBA" id="ARBA00023315"/>
    </source>
</evidence>
<organism evidence="14 15">
    <name type="scientific">Nocardioides marinisabuli</name>
    <dbReference type="NCBI Taxonomy" id="419476"/>
    <lineage>
        <taxon>Bacteria</taxon>
        <taxon>Bacillati</taxon>
        <taxon>Actinomycetota</taxon>
        <taxon>Actinomycetes</taxon>
        <taxon>Propionibacteriales</taxon>
        <taxon>Nocardioidaceae</taxon>
        <taxon>Nocardioides</taxon>
    </lineage>
</organism>
<keyword evidence="7" id="KW-0443">Lipid metabolism</keyword>
<keyword evidence="4 11" id="KW-0808">Transferase</keyword>
<dbReference type="GO" id="GO:0005737">
    <property type="term" value="C:cytoplasm"/>
    <property type="evidence" value="ECO:0007669"/>
    <property type="project" value="UniProtKB-ARBA"/>
</dbReference>
<evidence type="ECO:0000256" key="7">
    <source>
        <dbReference type="ARBA" id="ARBA00023098"/>
    </source>
</evidence>
<dbReference type="GO" id="GO:0006635">
    <property type="term" value="P:fatty acid beta-oxidation"/>
    <property type="evidence" value="ECO:0007669"/>
    <property type="project" value="TreeGrafter"/>
</dbReference>
<dbReference type="PROSITE" id="PS00737">
    <property type="entry name" value="THIOLASE_2"/>
    <property type="match status" value="1"/>
</dbReference>
<dbReference type="EC" id="2.3.1.9" evidence="14"/>
<dbReference type="GO" id="GO:0003985">
    <property type="term" value="F:acetyl-CoA C-acetyltransferase activity"/>
    <property type="evidence" value="ECO:0007669"/>
    <property type="project" value="UniProtKB-EC"/>
</dbReference>
<evidence type="ECO:0000259" key="12">
    <source>
        <dbReference type="Pfam" id="PF00108"/>
    </source>
</evidence>
<dbReference type="EMBL" id="JACCBE010000001">
    <property type="protein sequence ID" value="NYD57194.1"/>
    <property type="molecule type" value="Genomic_DNA"/>
</dbReference>
<dbReference type="PROSITE" id="PS00098">
    <property type="entry name" value="THIOLASE_1"/>
    <property type="match status" value="1"/>
</dbReference>
<feature type="active site" description="Proton acceptor" evidence="10">
    <location>
        <position position="342"/>
    </location>
</feature>
<proteinExistence type="inferred from homology"/>
<name>A0A7Y9F060_9ACTN</name>
<keyword evidence="8" id="KW-0576">Peroxisome</keyword>
<dbReference type="InterPro" id="IPR050215">
    <property type="entry name" value="Thiolase-like_sf_Thiolase"/>
</dbReference>
<keyword evidence="6" id="KW-0809">Transit peptide</keyword>
<evidence type="ECO:0000256" key="2">
    <source>
        <dbReference type="ARBA" id="ARBA00005189"/>
    </source>
</evidence>
<evidence type="ECO:0000256" key="10">
    <source>
        <dbReference type="PIRSR" id="PIRSR000429-1"/>
    </source>
</evidence>
<feature type="domain" description="Thiolase C-terminal" evidence="13">
    <location>
        <begin position="263"/>
        <end position="385"/>
    </location>
</feature>
<dbReference type="PIRSF" id="PIRSF000429">
    <property type="entry name" value="Ac-CoA_Ac_transf"/>
    <property type="match status" value="1"/>
</dbReference>
<dbReference type="Pfam" id="PF00108">
    <property type="entry name" value="Thiolase_N"/>
    <property type="match status" value="1"/>
</dbReference>
<keyword evidence="5" id="KW-0276">Fatty acid metabolism</keyword>
<dbReference type="InterPro" id="IPR002155">
    <property type="entry name" value="Thiolase"/>
</dbReference>
<evidence type="ECO:0000256" key="8">
    <source>
        <dbReference type="ARBA" id="ARBA00023140"/>
    </source>
</evidence>
<protein>
    <submittedName>
        <fullName evidence="14">Acetyl-CoA C-acetyltransferase</fullName>
        <ecNumber evidence="14">2.3.1.9</ecNumber>
    </submittedName>
</protein>
<dbReference type="AlphaFoldDB" id="A0A7Y9F060"/>
<evidence type="ECO:0000256" key="4">
    <source>
        <dbReference type="ARBA" id="ARBA00022679"/>
    </source>
</evidence>
<feature type="active site" description="Proton acceptor" evidence="10">
    <location>
        <position position="372"/>
    </location>
</feature>
<dbReference type="Pfam" id="PF02803">
    <property type="entry name" value="Thiolase_C"/>
    <property type="match status" value="1"/>
</dbReference>
<feature type="domain" description="Thiolase N-terminal" evidence="12">
    <location>
        <begin position="5"/>
        <end position="253"/>
    </location>
</feature>
<evidence type="ECO:0000256" key="11">
    <source>
        <dbReference type="RuleBase" id="RU003557"/>
    </source>
</evidence>
<dbReference type="RefSeq" id="WP_179614992.1">
    <property type="nucleotide sequence ID" value="NZ_CP059163.1"/>
</dbReference>
<dbReference type="InterPro" id="IPR016039">
    <property type="entry name" value="Thiolase-like"/>
</dbReference>
<accession>A0A7Y9F060</accession>
<evidence type="ECO:0000259" key="13">
    <source>
        <dbReference type="Pfam" id="PF02803"/>
    </source>
</evidence>
<dbReference type="FunFam" id="3.40.47.10:FF:000013">
    <property type="entry name" value="Acetyl-CoA acetyltransferase"/>
    <property type="match status" value="1"/>
</dbReference>
<dbReference type="InterPro" id="IPR020615">
    <property type="entry name" value="Thiolase_acyl_enz_int_AS"/>
</dbReference>
<gene>
    <name evidence="14" type="ORF">BKA08_001432</name>
</gene>
<evidence type="ECO:0000313" key="15">
    <source>
        <dbReference type="Proteomes" id="UP000516957"/>
    </source>
</evidence>
<keyword evidence="15" id="KW-1185">Reference proteome</keyword>
<comment type="subcellular location">
    <subcellularLocation>
        <location evidence="1">Peroxisome</location>
    </subcellularLocation>
</comment>
<dbReference type="InterPro" id="IPR020613">
    <property type="entry name" value="Thiolase_CS"/>
</dbReference>
<comment type="caution">
    <text evidence="14">The sequence shown here is derived from an EMBL/GenBank/DDBJ whole genome shotgun (WGS) entry which is preliminary data.</text>
</comment>
<dbReference type="SUPFAM" id="SSF53901">
    <property type="entry name" value="Thiolase-like"/>
    <property type="match status" value="2"/>
</dbReference>
<evidence type="ECO:0000256" key="6">
    <source>
        <dbReference type="ARBA" id="ARBA00022946"/>
    </source>
</evidence>
<dbReference type="PANTHER" id="PTHR43853">
    <property type="entry name" value="3-KETOACYL-COA THIOLASE, PEROXISOMAL"/>
    <property type="match status" value="1"/>
</dbReference>
<sequence length="387" mass="40465">MPEAVIVAAARTPIGRAFKGSLASVRADDLAGGIIDAVMDKVPQLNRSEVGDVMMGAASHAGEQGMNVGRNAAALGGLPDSVPGTTINRGCGSSLQTIRMAHQAIATGEGHAFVAAGVESVSRAPSFYDEDAMNPRFLDRGRSDYINDMYLAMGQTAENVAEQWGLTRQSLDEFALLSQQRAAAAIEAGFFAREITPVTLADGTVVDRDDSPRPTTTLAGLSALKPAFREDGVVTPGNSCPLNDGAAAVVVMSDVRARELGITPLARIIGSHVTGLAPEIMGVGPIKAVGELLERHRMKIGDVDVVELNEAFAAQVLPIADELGISIEDQLNPHGGSIALGHPFGMTGARIMTTLINDLQTLDRQIGIETMCIGGGMGIAMMIERLS</sequence>
<reference evidence="14 15" key="1">
    <citation type="submission" date="2020-07" db="EMBL/GenBank/DDBJ databases">
        <title>Sequencing the genomes of 1000 actinobacteria strains.</title>
        <authorList>
            <person name="Klenk H.-P."/>
        </authorList>
    </citation>
    <scope>NUCLEOTIDE SEQUENCE [LARGE SCALE GENOMIC DNA]</scope>
    <source>
        <strain evidence="14 15">DSM 18965</strain>
    </source>
</reference>
<feature type="active site" description="Acyl-thioester intermediate" evidence="10">
    <location>
        <position position="91"/>
    </location>
</feature>
<dbReference type="InterPro" id="IPR020616">
    <property type="entry name" value="Thiolase_N"/>
</dbReference>
<dbReference type="CDD" id="cd00751">
    <property type="entry name" value="thiolase"/>
    <property type="match status" value="1"/>
</dbReference>
<dbReference type="InterPro" id="IPR020617">
    <property type="entry name" value="Thiolase_C"/>
</dbReference>